<geneLocation type="plasmid" evidence="6">
    <name>pHNBS12</name>
</geneLocation>
<dbReference type="InterPro" id="IPR000847">
    <property type="entry name" value="LysR_HTH_N"/>
</dbReference>
<dbReference type="RefSeq" id="WP_226328625.1">
    <property type="nucleotide sequence ID" value="NZ_CAAGUE010000017.1"/>
</dbReference>
<evidence type="ECO:0000256" key="3">
    <source>
        <dbReference type="ARBA" id="ARBA00023125"/>
    </source>
</evidence>
<comment type="similarity">
    <text evidence="1">Belongs to the LysR transcriptional regulatory family.</text>
</comment>
<reference evidence="7" key="2">
    <citation type="submission" date="2018-11" db="EMBL/GenBank/DDBJ databases">
        <title>Complete sequence of plasmid pHNYF2-1.</title>
        <authorList>
            <person name="Liu J.H."/>
            <person name="Huang X.Y."/>
        </authorList>
    </citation>
    <scope>NUCLEOTIDE SEQUENCE</scope>
    <source>
        <strain evidence="7">6YF2CTX</strain>
        <plasmid evidence="7">pHNYF2-1</plasmid>
    </source>
</reference>
<dbReference type="GO" id="GO:0003700">
    <property type="term" value="F:DNA-binding transcription factor activity"/>
    <property type="evidence" value="ECO:0007669"/>
    <property type="project" value="InterPro"/>
</dbReference>
<dbReference type="EMBL" id="MK167989">
    <property type="protein sequence ID" value="AZZ88535.1"/>
    <property type="molecule type" value="Genomic_DNA"/>
</dbReference>
<dbReference type="Gene3D" id="1.10.10.10">
    <property type="entry name" value="Winged helix-like DNA-binding domain superfamily/Winged helix DNA-binding domain"/>
    <property type="match status" value="1"/>
</dbReference>
<reference evidence="6" key="1">
    <citation type="submission" date="2018-11" db="EMBL/GenBank/DDBJ databases">
        <title>Complete sequence of plasmid pHNBS12.</title>
        <authorList>
            <person name="Liu J.H."/>
            <person name="Huang X.Y."/>
            <person name="Lv L.C."/>
        </authorList>
    </citation>
    <scope>NUCLEOTIDE SEQUENCE</scope>
    <source>
        <strain evidence="6">6BS12CTX</strain>
        <plasmid evidence="6">pHNBS12</plasmid>
    </source>
</reference>
<sequence length="357" mass="40294">MKNCKFAVAAGCNVLLNESKLTILQERFNAMSFDIALNFNQRFNAMSSRLSTTLTRSDLAELNAFLITEKRRSFTKAAIELGITTSALSHTIRNLETRLGVRLLNRTSRTVSPTEAGASLALRLETGFKEIGDALEEINRMRDRPVGKLRLNVLSDGARLIMARHLPRFISKYPEVELEISVDDRMVDIVQEGFDAGIRFGGTVPEDLVAVRLGGELRWVAVASPRYLYQHTPPAVPEDLRLHDCIQLRTGQGVIYKWEFRKGEDYRVVDVRGQLCVSETALAIEMALAGVGIAYCLEDRVRDDIREGRLRIVLPEWAPLEEPMYLYYPGHRQVPQGLKELIEILREEIELTHAVSA</sequence>
<dbReference type="PROSITE" id="PS50931">
    <property type="entry name" value="HTH_LYSR"/>
    <property type="match status" value="1"/>
</dbReference>
<dbReference type="SUPFAM" id="SSF53850">
    <property type="entry name" value="Periplasmic binding protein-like II"/>
    <property type="match status" value="1"/>
</dbReference>
<keyword evidence="2" id="KW-0805">Transcription regulation</keyword>
<dbReference type="AlphaFoldDB" id="A0A3S5I433"/>
<name>A0A3S5I433_KLEPN</name>
<dbReference type="Gene3D" id="3.40.190.290">
    <property type="match status" value="1"/>
</dbReference>
<proteinExistence type="inferred from homology"/>
<dbReference type="InterPro" id="IPR005119">
    <property type="entry name" value="LysR_subst-bd"/>
</dbReference>
<evidence type="ECO:0000256" key="2">
    <source>
        <dbReference type="ARBA" id="ARBA00023015"/>
    </source>
</evidence>
<accession>A0A3S5I433</accession>
<dbReference type="InterPro" id="IPR036388">
    <property type="entry name" value="WH-like_DNA-bd_sf"/>
</dbReference>
<keyword evidence="4" id="KW-0804">Transcription</keyword>
<evidence type="ECO:0000313" key="7">
    <source>
        <dbReference type="EMBL" id="AZZ88535.1"/>
    </source>
</evidence>
<evidence type="ECO:0000256" key="1">
    <source>
        <dbReference type="ARBA" id="ARBA00009437"/>
    </source>
</evidence>
<dbReference type="Pfam" id="PF03466">
    <property type="entry name" value="LysR_substrate"/>
    <property type="match status" value="1"/>
</dbReference>
<evidence type="ECO:0000256" key="4">
    <source>
        <dbReference type="ARBA" id="ARBA00023163"/>
    </source>
</evidence>
<dbReference type="GO" id="GO:0006351">
    <property type="term" value="P:DNA-templated transcription"/>
    <property type="evidence" value="ECO:0007669"/>
    <property type="project" value="TreeGrafter"/>
</dbReference>
<dbReference type="PANTHER" id="PTHR30537:SF1">
    <property type="entry name" value="HTH-TYPE TRANSCRIPTIONAL REGULATOR PGRR"/>
    <property type="match status" value="1"/>
</dbReference>
<keyword evidence="6" id="KW-0614">Plasmid</keyword>
<gene>
    <name evidence="7" type="primary">lysR</name>
</gene>
<dbReference type="InterPro" id="IPR036390">
    <property type="entry name" value="WH_DNA-bd_sf"/>
</dbReference>
<organism evidence="6">
    <name type="scientific">Klebsiella pneumoniae</name>
    <dbReference type="NCBI Taxonomy" id="573"/>
    <lineage>
        <taxon>Bacteria</taxon>
        <taxon>Pseudomonadati</taxon>
        <taxon>Pseudomonadota</taxon>
        <taxon>Gammaproteobacteria</taxon>
        <taxon>Enterobacterales</taxon>
        <taxon>Enterobacteriaceae</taxon>
        <taxon>Klebsiella/Raoultella group</taxon>
        <taxon>Klebsiella</taxon>
        <taxon>Klebsiella pneumoniae complex</taxon>
    </lineage>
</organism>
<dbReference type="FunFam" id="1.10.10.10:FF:000001">
    <property type="entry name" value="LysR family transcriptional regulator"/>
    <property type="match status" value="1"/>
</dbReference>
<dbReference type="GO" id="GO:0043565">
    <property type="term" value="F:sequence-specific DNA binding"/>
    <property type="evidence" value="ECO:0007669"/>
    <property type="project" value="TreeGrafter"/>
</dbReference>
<dbReference type="SUPFAM" id="SSF46785">
    <property type="entry name" value="Winged helix' DNA-binding domain"/>
    <property type="match status" value="1"/>
</dbReference>
<evidence type="ECO:0000313" key="6">
    <source>
        <dbReference type="EMBL" id="AZZ88266.1"/>
    </source>
</evidence>
<dbReference type="InterPro" id="IPR058163">
    <property type="entry name" value="LysR-type_TF_proteobact-type"/>
</dbReference>
<dbReference type="EMBL" id="MK167987">
    <property type="protein sequence ID" value="AZZ88266.1"/>
    <property type="molecule type" value="Genomic_DNA"/>
</dbReference>
<feature type="domain" description="HTH lysR-type" evidence="5">
    <location>
        <begin position="58"/>
        <end position="114"/>
    </location>
</feature>
<evidence type="ECO:0000259" key="5">
    <source>
        <dbReference type="PROSITE" id="PS50931"/>
    </source>
</evidence>
<keyword evidence="3" id="KW-0238">DNA-binding</keyword>
<dbReference type="Pfam" id="PF00126">
    <property type="entry name" value="HTH_1"/>
    <property type="match status" value="1"/>
</dbReference>
<dbReference type="PANTHER" id="PTHR30537">
    <property type="entry name" value="HTH-TYPE TRANSCRIPTIONAL REGULATOR"/>
    <property type="match status" value="1"/>
</dbReference>
<protein>
    <submittedName>
        <fullName evidence="6">LysR family transcriptional regulator</fullName>
    </submittedName>
</protein>
<dbReference type="CDD" id="cd08474">
    <property type="entry name" value="PBP2_CrgA_like_5"/>
    <property type="match status" value="1"/>
</dbReference>
<geneLocation type="plasmid" evidence="7">
    <name>pHNYF2-1</name>
</geneLocation>
<dbReference type="PRINTS" id="PR00039">
    <property type="entry name" value="HTHLYSR"/>
</dbReference>